<accession>A0A9J6P4L2</accession>
<dbReference type="Proteomes" id="UP001056429">
    <property type="component" value="Unassembled WGS sequence"/>
</dbReference>
<reference evidence="1" key="2">
    <citation type="submission" date="2021-04" db="EMBL/GenBank/DDBJ databases">
        <authorList>
            <person name="Dong X."/>
        </authorList>
    </citation>
    <scope>NUCLEOTIDE SEQUENCE</scope>
    <source>
        <strain evidence="1">ZWT</strain>
    </source>
</reference>
<reference evidence="1" key="1">
    <citation type="journal article" date="2021" name="mSystems">
        <title>Bacteria and Archaea Synergistically Convert Glycine Betaine to Biogenic Methane in the Formosa Cold Seep of the South China Sea.</title>
        <authorList>
            <person name="Li L."/>
            <person name="Zhang W."/>
            <person name="Zhang S."/>
            <person name="Song L."/>
            <person name="Sun Q."/>
            <person name="Zhang H."/>
            <person name="Xiang H."/>
            <person name="Dong X."/>
        </authorList>
    </citation>
    <scope>NUCLEOTIDE SEQUENCE</scope>
    <source>
        <strain evidence="1">ZWT</strain>
    </source>
</reference>
<dbReference type="EMBL" id="JAGSOJ010000004">
    <property type="protein sequence ID" value="MCM1991714.1"/>
    <property type="molecule type" value="Genomic_DNA"/>
</dbReference>
<dbReference type="RefSeq" id="WP_250860855.1">
    <property type="nucleotide sequence ID" value="NZ_JAGSOJ010000004.1"/>
</dbReference>
<sequence>MNFAKTALLKGLSFAMSQPKKWHEPHGLVLIGNLKPFIIKNFGKRVYYCYLSKVIESICISTDYFGVGVDALYNPEYPENPVCLGYPEGHETSVAIIGMKEAHLVELKGYTINEFTDWLKYYPDNDQYSIGIRIQSLLYGGVSVYEKWRTADCRLVSIKSLMDDAIEKWREETQIEDLCPGVAPNDLLLHLAPSLIVLKQMYPREFMKYKYKDVLDQVFEFYESIMIDNEYWGFKGEAFATGHILDQYVMDCRRPKSLKSLQYMIECQAPNGKFNICNNNHYGGQVHAMKGLYACMVAFGFED</sequence>
<evidence type="ECO:0000313" key="1">
    <source>
        <dbReference type="EMBL" id="MCM1991714.1"/>
    </source>
</evidence>
<comment type="caution">
    <text evidence="1">The sequence shown here is derived from an EMBL/GenBank/DDBJ whole genome shotgun (WGS) entry which is preliminary data.</text>
</comment>
<proteinExistence type="predicted"/>
<gene>
    <name evidence="1" type="ORF">KDK92_18405</name>
</gene>
<name>A0A9J6P4L2_9CLOT</name>
<organism evidence="1 2">
    <name type="scientific">Oceanirhabdus seepicola</name>
    <dbReference type="NCBI Taxonomy" id="2828781"/>
    <lineage>
        <taxon>Bacteria</taxon>
        <taxon>Bacillati</taxon>
        <taxon>Bacillota</taxon>
        <taxon>Clostridia</taxon>
        <taxon>Eubacteriales</taxon>
        <taxon>Clostridiaceae</taxon>
        <taxon>Oceanirhabdus</taxon>
    </lineage>
</organism>
<dbReference type="AlphaFoldDB" id="A0A9J6P4L2"/>
<evidence type="ECO:0000313" key="2">
    <source>
        <dbReference type="Proteomes" id="UP001056429"/>
    </source>
</evidence>
<keyword evidence="2" id="KW-1185">Reference proteome</keyword>
<protein>
    <submittedName>
        <fullName evidence="1">Uncharacterized protein</fullName>
    </submittedName>
</protein>